<protein>
    <submittedName>
        <fullName evidence="2">Sugar phosphate isomerase/epimerase</fullName>
    </submittedName>
</protein>
<dbReference type="InterPro" id="IPR036237">
    <property type="entry name" value="Xyl_isomerase-like_sf"/>
</dbReference>
<dbReference type="OrthoDB" id="9798407at2"/>
<gene>
    <name evidence="2" type="ORF">EF384_08190</name>
</gene>
<evidence type="ECO:0000259" key="1">
    <source>
        <dbReference type="Pfam" id="PF01261"/>
    </source>
</evidence>
<proteinExistence type="predicted"/>
<dbReference type="EMBL" id="RKMG01000030">
    <property type="protein sequence ID" value="RPA57276.1"/>
    <property type="molecule type" value="Genomic_DNA"/>
</dbReference>
<dbReference type="GO" id="GO:0016853">
    <property type="term" value="F:isomerase activity"/>
    <property type="evidence" value="ECO:0007669"/>
    <property type="project" value="UniProtKB-KW"/>
</dbReference>
<feature type="domain" description="Xylose isomerase-like TIM barrel" evidence="1">
    <location>
        <begin position="24"/>
        <end position="275"/>
    </location>
</feature>
<dbReference type="PANTHER" id="PTHR12110:SF41">
    <property type="entry name" value="INOSOSE DEHYDRATASE"/>
    <property type="match status" value="1"/>
</dbReference>
<dbReference type="SUPFAM" id="SSF51658">
    <property type="entry name" value="Xylose isomerase-like"/>
    <property type="match status" value="1"/>
</dbReference>
<comment type="caution">
    <text evidence="2">The sequence shown here is derived from an EMBL/GenBank/DDBJ whole genome shotgun (WGS) entry which is preliminary data.</text>
</comment>
<keyword evidence="3" id="KW-1185">Reference proteome</keyword>
<dbReference type="Pfam" id="PF01261">
    <property type="entry name" value="AP_endonuc_2"/>
    <property type="match status" value="1"/>
</dbReference>
<dbReference type="PANTHER" id="PTHR12110">
    <property type="entry name" value="HYDROXYPYRUVATE ISOMERASE"/>
    <property type="match status" value="1"/>
</dbReference>
<dbReference type="Gene3D" id="3.20.20.150">
    <property type="entry name" value="Divalent-metal-dependent TIM barrel enzymes"/>
    <property type="match status" value="1"/>
</dbReference>
<dbReference type="RefSeq" id="WP_123781016.1">
    <property type="nucleotide sequence ID" value="NZ_RKMG01000030.1"/>
</dbReference>
<dbReference type="Proteomes" id="UP000273977">
    <property type="component" value="Unassembled WGS sequence"/>
</dbReference>
<accession>A0A3N4G9M2</accession>
<evidence type="ECO:0000313" key="3">
    <source>
        <dbReference type="Proteomes" id="UP000273977"/>
    </source>
</evidence>
<reference evidence="2 3" key="1">
    <citation type="submission" date="2018-11" db="EMBL/GenBank/DDBJ databases">
        <title>Aerococcus sp. SJQ22, whole genome shotgun sequence.</title>
        <authorList>
            <person name="Sun L."/>
            <person name="Gao X."/>
            <person name="Chen W."/>
            <person name="Huang K."/>
        </authorList>
    </citation>
    <scope>NUCLEOTIDE SEQUENCE [LARGE SCALE GENOMIC DNA]</scope>
    <source>
        <strain evidence="2 3">SJQ22</strain>
    </source>
</reference>
<dbReference type="InterPro" id="IPR013022">
    <property type="entry name" value="Xyl_isomerase-like_TIM-brl"/>
</dbReference>
<name>A0A3N4G9M2_9LACT</name>
<evidence type="ECO:0000313" key="2">
    <source>
        <dbReference type="EMBL" id="RPA57276.1"/>
    </source>
</evidence>
<keyword evidence="2" id="KW-0413">Isomerase</keyword>
<organism evidence="2 3">
    <name type="scientific">Aerococcus agrisoli</name>
    <dbReference type="NCBI Taxonomy" id="2487350"/>
    <lineage>
        <taxon>Bacteria</taxon>
        <taxon>Bacillati</taxon>
        <taxon>Bacillota</taxon>
        <taxon>Bacilli</taxon>
        <taxon>Lactobacillales</taxon>
        <taxon>Aerococcaceae</taxon>
        <taxon>Aerococcus</taxon>
    </lineage>
</organism>
<dbReference type="InterPro" id="IPR050312">
    <property type="entry name" value="IolE/XylAMocC-like"/>
</dbReference>
<dbReference type="AlphaFoldDB" id="A0A3N4G9M2"/>
<sequence>MVKLGVQGMTVKVAFNEDTYETMRKLSDIGYKSVEISQIDTTPENIQALKQACEDFGMEIASMSASLEPQTEGAESLTTDYDKIVADCKAVGTDLLRIGMLPLNYMSSLELVKEFATKANEYAVRLKSDGIKLYYHNHHIEFVKYDGKYLLDIIAEEAPDLGFEIDIHWVQRGGANPVDVLNQYKGRVDLVHLKDYRVNPIPQEAIDALFTGEMEPFNKYFYHNVEFAELGQGSLDLAKIIAAAIDSGARYLLVEQDDTYGRDPFESLAESYQWLVDNNYGDLF</sequence>